<feature type="compositionally biased region" description="Basic residues" evidence="1">
    <location>
        <begin position="346"/>
        <end position="361"/>
    </location>
</feature>
<protein>
    <submittedName>
        <fullName evidence="2">Uncharacterized protein</fullName>
    </submittedName>
</protein>
<evidence type="ECO:0000256" key="1">
    <source>
        <dbReference type="SAM" id="MobiDB-lite"/>
    </source>
</evidence>
<evidence type="ECO:0000313" key="3">
    <source>
        <dbReference type="Proteomes" id="UP001149090"/>
    </source>
</evidence>
<evidence type="ECO:0000313" key="2">
    <source>
        <dbReference type="EMBL" id="KAJ5074258.1"/>
    </source>
</evidence>
<feature type="compositionally biased region" description="Basic and acidic residues" evidence="1">
    <location>
        <begin position="362"/>
        <end position="371"/>
    </location>
</feature>
<keyword evidence="3" id="KW-1185">Reference proteome</keyword>
<accession>A0A9Q0LMS1</accession>
<gene>
    <name evidence="2" type="ORF">M0811_00887</name>
</gene>
<proteinExistence type="predicted"/>
<reference evidence="2" key="1">
    <citation type="submission" date="2022-10" db="EMBL/GenBank/DDBJ databases">
        <title>Novel sulphate-reducing endosymbionts in the free-living metamonad Anaeramoeba.</title>
        <authorList>
            <person name="Jerlstrom-Hultqvist J."/>
            <person name="Cepicka I."/>
            <person name="Gallot-Lavallee L."/>
            <person name="Salas-Leiva D."/>
            <person name="Curtis B.A."/>
            <person name="Zahonova K."/>
            <person name="Pipaliya S."/>
            <person name="Dacks J."/>
            <person name="Roger A.J."/>
        </authorList>
    </citation>
    <scope>NUCLEOTIDE SEQUENCE</scope>
    <source>
        <strain evidence="2">BMAN</strain>
    </source>
</reference>
<sequence>MENNNWKIEKQLNKIQTEDNEYSFYSLIWKFGMFLCEYEPKKKLNKKNTFLVSQVINDFIEDLPTKTPRIIKYIEMIGKLFKQCGVFVQATRRTKTNFRLNQYWKPVFASRKLACQSTNYSDSFPNQKIQSQQKKTRSDRTIAMLGFLIVDQFSKKETQKRESLANETGFSRQRVCSVLSVYKSIGLVSEDEGSKGFVKWNNPQSIILPDIEVYTNHLIQVRKKRRNLCIQAILNIQKMRLKYKKLWNLENKSKSFSYTGRKIKTLPNVFELNLLFENLFLKIFNNWIRSFVTSNPIFPDKPDYTQDISYKNESESGISVLSIIKSFSLNENIVIQNGNENENERKRKSKKKTKTKTKTKKKINEEKNIEKKSKRKKIIQIPKNNESPKNSKIEKSKKSIQNQNKSKNKNKNQNKSGISLIHTKNSKNIATNSFKPEKSNGKQFQNSTKMEIEEENNNNPNFKNILDTKKTNQNPNLANFFLDEEKTDQNSNLTNLFLDEEKTNQNPNFKNYILDEEKTDQNSNLTNFFLDEEKANQNLNFKNYILDEEKITRTKPINPTKNIPINKEILGLCEDPLDLDIGSVFHQNRSHKPTPFERQTNDQSRWINFPNNLPFTFSSSPNPHLRHIESPFSASPFSLLRSDPLSNAFSTEVSLNNLHTNMPSNLTSPYIFRNSMDFPITNLQNFKIGNETENPDEILHQDGFDDDSFFWNNQQEDPIDNHFSRNSKQKSKKKTQK</sequence>
<feature type="region of interest" description="Disordered" evidence="1">
    <location>
        <begin position="710"/>
        <end position="737"/>
    </location>
</feature>
<name>A0A9Q0LMS1_ANAIG</name>
<feature type="compositionally biased region" description="Basic residues" evidence="1">
    <location>
        <begin position="725"/>
        <end position="737"/>
    </location>
</feature>
<feature type="region of interest" description="Disordered" evidence="1">
    <location>
        <begin position="338"/>
        <end position="422"/>
    </location>
</feature>
<dbReference type="AlphaFoldDB" id="A0A9Q0LMS1"/>
<organism evidence="2 3">
    <name type="scientific">Anaeramoeba ignava</name>
    <name type="common">Anaerobic marine amoeba</name>
    <dbReference type="NCBI Taxonomy" id="1746090"/>
    <lineage>
        <taxon>Eukaryota</taxon>
        <taxon>Metamonada</taxon>
        <taxon>Anaeramoebidae</taxon>
        <taxon>Anaeramoeba</taxon>
    </lineage>
</organism>
<dbReference type="Proteomes" id="UP001149090">
    <property type="component" value="Unassembled WGS sequence"/>
</dbReference>
<comment type="caution">
    <text evidence="2">The sequence shown here is derived from an EMBL/GenBank/DDBJ whole genome shotgun (WGS) entry which is preliminary data.</text>
</comment>
<dbReference type="EMBL" id="JAPDFW010000070">
    <property type="protein sequence ID" value="KAJ5074258.1"/>
    <property type="molecule type" value="Genomic_DNA"/>
</dbReference>